<feature type="domain" description="ABC transporter" evidence="17">
    <location>
        <begin position="237"/>
        <end position="478"/>
    </location>
</feature>
<dbReference type="InterPro" id="IPR017871">
    <property type="entry name" value="ABC_transporter-like_CS"/>
</dbReference>
<dbReference type="InterPro" id="IPR027417">
    <property type="entry name" value="P-loop_NTPase"/>
</dbReference>
<evidence type="ECO:0000256" key="1">
    <source>
        <dbReference type="ARBA" id="ARBA00004496"/>
    </source>
</evidence>
<evidence type="ECO:0000313" key="19">
    <source>
        <dbReference type="Proteomes" id="UP000076967"/>
    </source>
</evidence>
<dbReference type="GO" id="GO:0005524">
    <property type="term" value="F:ATP binding"/>
    <property type="evidence" value="ECO:0007669"/>
    <property type="project" value="UniProtKB-KW"/>
</dbReference>
<evidence type="ECO:0000256" key="16">
    <source>
        <dbReference type="ARBA" id="ARBA00042156"/>
    </source>
</evidence>
<protein>
    <recommendedName>
        <fullName evidence="15">UvrABC system protein A</fullName>
    </recommendedName>
    <alternativeName>
        <fullName evidence="16">Excinuclease ABC subunit A</fullName>
    </alternativeName>
</protein>
<dbReference type="PROSITE" id="PS50893">
    <property type="entry name" value="ABC_TRANSPORTER_2"/>
    <property type="match status" value="2"/>
</dbReference>
<dbReference type="RefSeq" id="WP_068529660.1">
    <property type="nucleotide sequence ID" value="NZ_LVJH01000006.1"/>
</dbReference>
<dbReference type="PANTHER" id="PTHR43152:SF3">
    <property type="entry name" value="UVRABC SYSTEM PROTEIN A"/>
    <property type="match status" value="1"/>
</dbReference>
<comment type="caution">
    <text evidence="18">The sequence shown here is derived from an EMBL/GenBank/DDBJ whole genome shotgun (WGS) entry which is preliminary data.</text>
</comment>
<keyword evidence="4" id="KW-0677">Repeat</keyword>
<comment type="similarity">
    <text evidence="14">Belongs to the ABC transporter superfamily. UvrA family.</text>
</comment>
<evidence type="ECO:0000256" key="11">
    <source>
        <dbReference type="ARBA" id="ARBA00022881"/>
    </source>
</evidence>
<dbReference type="AlphaFoldDB" id="A0A168MKG1"/>
<dbReference type="Gene3D" id="3.40.50.300">
    <property type="entry name" value="P-loop containing nucleotide triphosphate hydrolases"/>
    <property type="match status" value="2"/>
</dbReference>
<dbReference type="OrthoDB" id="9809851at2"/>
<keyword evidence="11" id="KW-0267">Excision nuclease</keyword>
<sequence>MKDFIHIQGARENNLKNITLDIPKHKLVVVTGPSGSGKSTLAMDILQRECQRQYMESSGLSAESIQKPKVDSIVGLSPSISVGQHVTNRNPRSTVGTVTDMYTYLRLVFQKKGVRRCNHCDTLIPPPVVDNADPILCPECKHTHAPLTKSDFSFNTPDGACPTCSGLGNVVDINIDAVFDKEKSIREGSVTFWNGMFIDYQIAILEAAGKHYGVPMSGDQSLNTYSEVQWDMLLYGVEAEEFTRHFPDVTPPKTVTKGKFEGVLTAMWRRYKEKEGQSSDSSLFLTQTCHDCGGERLNKESRRVTVEGETLPGLSILSLDEFCIWINRVQTKYQQEGDTLLETVLHDLLIKVNRIIHVGLGYLSLDRNTVTLSGGEAQRLRLASILGSGLTGVLYLLDEPTSGLHPKDTDGLVHIMKQLRDLGNTVLVIEHDERVIQEADHVIDVGPGAGRFGGEIVGQGTLAELMSQPDSGTGRYLKANDKLASKERKGNGDLISIHEATLHNLQNVTVTFPLGSLIAVSGVSGSGKSSLVFDLLANTDQGKVNIPGCRTITGLDAINNMITVDQSPLSRMQRSNVSTYIDLFTPLRKIFAALPEAKVRGLKDKSFSFNTAGGRCERCEGLGQVSVDMHFLSHLQVECPECHGKRFKEEVLAVTYEGYTISDFLELSIEESVPLFMKHKKMLKLLELLCEVGLGYLQWGQSLPTLSGGEGQRLKLARELSKSAMGHTLYLLDEPSTGLHPLDVHNLHVLLSKLVDAGNTVIMVEHNTDLIAASDWVIDMGPGGGTAGGQLVASGTPREVALVKESFTGAFLVPYMV</sequence>
<dbReference type="GO" id="GO:0016887">
    <property type="term" value="F:ATP hydrolysis activity"/>
    <property type="evidence" value="ECO:0007669"/>
    <property type="project" value="InterPro"/>
</dbReference>
<evidence type="ECO:0000256" key="5">
    <source>
        <dbReference type="ARBA" id="ARBA00022741"/>
    </source>
</evidence>
<dbReference type="InterPro" id="IPR041552">
    <property type="entry name" value="UvrA_DNA-bd"/>
</dbReference>
<evidence type="ECO:0000256" key="10">
    <source>
        <dbReference type="ARBA" id="ARBA00022840"/>
    </source>
</evidence>
<name>A0A168MKG1_9BACL</name>
<evidence type="ECO:0000256" key="8">
    <source>
        <dbReference type="ARBA" id="ARBA00022771"/>
    </source>
</evidence>
<keyword evidence="3" id="KW-0479">Metal-binding</keyword>
<dbReference type="PANTHER" id="PTHR43152">
    <property type="entry name" value="UVRABC SYSTEM PROTEIN A"/>
    <property type="match status" value="1"/>
</dbReference>
<dbReference type="NCBIfam" id="TIGR00630">
    <property type="entry name" value="uvra"/>
    <property type="match status" value="1"/>
</dbReference>
<dbReference type="SUPFAM" id="SSF52540">
    <property type="entry name" value="P-loop containing nucleoside triphosphate hydrolases"/>
    <property type="match status" value="2"/>
</dbReference>
<dbReference type="GO" id="GO:0005737">
    <property type="term" value="C:cytoplasm"/>
    <property type="evidence" value="ECO:0007669"/>
    <property type="project" value="UniProtKB-SubCell"/>
</dbReference>
<dbReference type="GO" id="GO:0006289">
    <property type="term" value="P:nucleotide-excision repair"/>
    <property type="evidence" value="ECO:0007669"/>
    <property type="project" value="InterPro"/>
</dbReference>
<dbReference type="Pfam" id="PF00005">
    <property type="entry name" value="ABC_tran"/>
    <property type="match status" value="2"/>
</dbReference>
<keyword evidence="7" id="KW-0228">DNA excision</keyword>
<accession>A0A168MKG1</accession>
<feature type="domain" description="ABC transporter" evidence="17">
    <location>
        <begin position="477"/>
        <end position="807"/>
    </location>
</feature>
<evidence type="ECO:0000256" key="6">
    <source>
        <dbReference type="ARBA" id="ARBA00022763"/>
    </source>
</evidence>
<evidence type="ECO:0000256" key="2">
    <source>
        <dbReference type="ARBA" id="ARBA00022490"/>
    </source>
</evidence>
<reference evidence="18 19" key="1">
    <citation type="submission" date="2016-03" db="EMBL/GenBank/DDBJ databases">
        <title>Draft genome sequence of Paenibacillus glacialis DSM 22343.</title>
        <authorList>
            <person name="Shin S.-K."/>
            <person name="Yi H."/>
        </authorList>
    </citation>
    <scope>NUCLEOTIDE SEQUENCE [LARGE SCALE GENOMIC DNA]</scope>
    <source>
        <strain evidence="18 19">DSM 22343</strain>
    </source>
</reference>
<gene>
    <name evidence="18" type="primary">uvrA</name>
    <name evidence="18" type="ORF">PGLA_05060</name>
</gene>
<dbReference type="Gene3D" id="1.20.1580.10">
    <property type="entry name" value="ABC transporter ATPase like domain"/>
    <property type="match status" value="2"/>
</dbReference>
<keyword evidence="5" id="KW-0547">Nucleotide-binding</keyword>
<dbReference type="Gene3D" id="1.10.8.280">
    <property type="entry name" value="ABC transporter ATPase domain-like"/>
    <property type="match status" value="1"/>
</dbReference>
<evidence type="ECO:0000256" key="14">
    <source>
        <dbReference type="ARBA" id="ARBA00038000"/>
    </source>
</evidence>
<evidence type="ECO:0000256" key="12">
    <source>
        <dbReference type="ARBA" id="ARBA00023125"/>
    </source>
</evidence>
<dbReference type="PROSITE" id="PS00211">
    <property type="entry name" value="ABC_TRANSPORTER_1"/>
    <property type="match status" value="1"/>
</dbReference>
<dbReference type="EMBL" id="LVJH01000006">
    <property type="protein sequence ID" value="OAB44783.1"/>
    <property type="molecule type" value="Genomic_DNA"/>
</dbReference>
<dbReference type="InterPro" id="IPR003593">
    <property type="entry name" value="AAA+_ATPase"/>
</dbReference>
<keyword evidence="6" id="KW-0227">DNA damage</keyword>
<keyword evidence="13" id="KW-0234">DNA repair</keyword>
<evidence type="ECO:0000256" key="15">
    <source>
        <dbReference type="ARBA" id="ARBA00039316"/>
    </source>
</evidence>
<comment type="subcellular location">
    <subcellularLocation>
        <location evidence="1">Cytoplasm</location>
    </subcellularLocation>
</comment>
<keyword evidence="10" id="KW-0067">ATP-binding</keyword>
<evidence type="ECO:0000256" key="13">
    <source>
        <dbReference type="ARBA" id="ARBA00023204"/>
    </source>
</evidence>
<keyword evidence="2" id="KW-0963">Cytoplasm</keyword>
<evidence type="ECO:0000256" key="9">
    <source>
        <dbReference type="ARBA" id="ARBA00022833"/>
    </source>
</evidence>
<dbReference type="Proteomes" id="UP000076967">
    <property type="component" value="Unassembled WGS sequence"/>
</dbReference>
<evidence type="ECO:0000256" key="7">
    <source>
        <dbReference type="ARBA" id="ARBA00022769"/>
    </source>
</evidence>
<evidence type="ECO:0000256" key="3">
    <source>
        <dbReference type="ARBA" id="ARBA00022723"/>
    </source>
</evidence>
<dbReference type="Pfam" id="PF17755">
    <property type="entry name" value="UvrA_DNA-bind"/>
    <property type="match status" value="1"/>
</dbReference>
<organism evidence="18 19">
    <name type="scientific">Paenibacillus glacialis</name>
    <dbReference type="NCBI Taxonomy" id="494026"/>
    <lineage>
        <taxon>Bacteria</taxon>
        <taxon>Bacillati</taxon>
        <taxon>Bacillota</taxon>
        <taxon>Bacilli</taxon>
        <taxon>Bacillales</taxon>
        <taxon>Paenibacillaceae</taxon>
        <taxon>Paenibacillus</taxon>
    </lineage>
</organism>
<keyword evidence="9" id="KW-0862">Zinc</keyword>
<keyword evidence="19" id="KW-1185">Reference proteome</keyword>
<dbReference type="GO" id="GO:0003677">
    <property type="term" value="F:DNA binding"/>
    <property type="evidence" value="ECO:0007669"/>
    <property type="project" value="UniProtKB-KW"/>
</dbReference>
<keyword evidence="12" id="KW-0238">DNA-binding</keyword>
<evidence type="ECO:0000256" key="4">
    <source>
        <dbReference type="ARBA" id="ARBA00022737"/>
    </source>
</evidence>
<keyword evidence="8" id="KW-0863">Zinc-finger</keyword>
<evidence type="ECO:0000313" key="18">
    <source>
        <dbReference type="EMBL" id="OAB44783.1"/>
    </source>
</evidence>
<evidence type="ECO:0000259" key="17">
    <source>
        <dbReference type="PROSITE" id="PS50893"/>
    </source>
</evidence>
<dbReference type="GO" id="GO:0008270">
    <property type="term" value="F:zinc ion binding"/>
    <property type="evidence" value="ECO:0007669"/>
    <property type="project" value="UniProtKB-KW"/>
</dbReference>
<dbReference type="GO" id="GO:0009380">
    <property type="term" value="C:excinuclease repair complex"/>
    <property type="evidence" value="ECO:0007669"/>
    <property type="project" value="InterPro"/>
</dbReference>
<dbReference type="SMART" id="SM00382">
    <property type="entry name" value="AAA"/>
    <property type="match status" value="2"/>
</dbReference>
<dbReference type="GO" id="GO:0004518">
    <property type="term" value="F:nuclease activity"/>
    <property type="evidence" value="ECO:0007669"/>
    <property type="project" value="UniProtKB-KW"/>
</dbReference>
<proteinExistence type="inferred from homology"/>
<dbReference type="InterPro" id="IPR003439">
    <property type="entry name" value="ABC_transporter-like_ATP-bd"/>
</dbReference>
<dbReference type="InterPro" id="IPR004602">
    <property type="entry name" value="UvrA"/>
</dbReference>
<dbReference type="STRING" id="494026.PGLA_05060"/>